<sequence>MPIRLTRASGCRIVAAVCPFELAACYSNAVPSTQRAPLCDNERVSYEHLLVDTVGAMTTITLNRPDKRNALSMGVMLELTVALRQVAASEALGVILAANGPVFSAGHNFADMAGATVAETTRLFEVCTEMMDAIQEMPQPVVAKVHALATAAGCQLVATCDLAVAADTAGFAIPGGKGGLFCHTPLVAVARNIGRKRALEMALTGDQITAATAADWGLINRCVPAADLDAATLDLITRATRGSALSKAMGKQGFYEQIGLPQDRAYGFAVDLMASAAVTDDAQEGIAAFLEKRHAHFTQRP</sequence>
<dbReference type="Gene3D" id="3.90.226.10">
    <property type="entry name" value="2-enoyl-CoA Hydratase, Chain A, domain 1"/>
    <property type="match status" value="1"/>
</dbReference>
<proteinExistence type="predicted"/>
<protein>
    <recommendedName>
        <fullName evidence="7">Enoyl-CoA hydratase domain-containing protein 3, mitochondrial</fullName>
    </recommendedName>
</protein>
<dbReference type="GO" id="GO:0006631">
    <property type="term" value="P:fatty acid metabolic process"/>
    <property type="evidence" value="ECO:0007669"/>
    <property type="project" value="UniProtKB-KW"/>
</dbReference>
<evidence type="ECO:0000313" key="8">
    <source>
        <dbReference type="EMBL" id="CAB4886778.1"/>
    </source>
</evidence>
<comment type="function">
    <text evidence="6">May play a role in fatty acid biosynthesis and insulin sensitivity.</text>
</comment>
<reference evidence="8" key="1">
    <citation type="submission" date="2020-05" db="EMBL/GenBank/DDBJ databases">
        <authorList>
            <person name="Chiriac C."/>
            <person name="Salcher M."/>
            <person name="Ghai R."/>
            <person name="Kavagutti S V."/>
        </authorList>
    </citation>
    <scope>NUCLEOTIDE SEQUENCE</scope>
</reference>
<dbReference type="EMBL" id="CAFBLP010000074">
    <property type="protein sequence ID" value="CAB4886778.1"/>
    <property type="molecule type" value="Genomic_DNA"/>
</dbReference>
<accession>A0A6J7EZ06</accession>
<gene>
    <name evidence="8" type="ORF">UFOPK3376_02377</name>
</gene>
<dbReference type="GO" id="GO:0005739">
    <property type="term" value="C:mitochondrion"/>
    <property type="evidence" value="ECO:0007669"/>
    <property type="project" value="UniProtKB-SubCell"/>
</dbReference>
<dbReference type="Gene3D" id="1.10.12.10">
    <property type="entry name" value="Lyase 2-enoyl-coa Hydratase, Chain A, domain 2"/>
    <property type="match status" value="1"/>
</dbReference>
<evidence type="ECO:0000256" key="5">
    <source>
        <dbReference type="ARBA" id="ARBA00023128"/>
    </source>
</evidence>
<evidence type="ECO:0000256" key="6">
    <source>
        <dbReference type="ARBA" id="ARBA00037410"/>
    </source>
</evidence>
<evidence type="ECO:0000256" key="2">
    <source>
        <dbReference type="ARBA" id="ARBA00022832"/>
    </source>
</evidence>
<dbReference type="InterPro" id="IPR029045">
    <property type="entry name" value="ClpP/crotonase-like_dom_sf"/>
</dbReference>
<organism evidence="8">
    <name type="scientific">freshwater metagenome</name>
    <dbReference type="NCBI Taxonomy" id="449393"/>
    <lineage>
        <taxon>unclassified sequences</taxon>
        <taxon>metagenomes</taxon>
        <taxon>ecological metagenomes</taxon>
    </lineage>
</organism>
<dbReference type="Pfam" id="PF00378">
    <property type="entry name" value="ECH_1"/>
    <property type="match status" value="1"/>
</dbReference>
<dbReference type="InterPro" id="IPR052377">
    <property type="entry name" value="Mitochondrial_ECH-domain"/>
</dbReference>
<evidence type="ECO:0000256" key="3">
    <source>
        <dbReference type="ARBA" id="ARBA00022946"/>
    </source>
</evidence>
<comment type="subcellular location">
    <subcellularLocation>
        <location evidence="1">Mitochondrion</location>
    </subcellularLocation>
</comment>
<dbReference type="GO" id="GO:0016836">
    <property type="term" value="F:hydro-lyase activity"/>
    <property type="evidence" value="ECO:0007669"/>
    <property type="project" value="TreeGrafter"/>
</dbReference>
<dbReference type="CDD" id="cd06558">
    <property type="entry name" value="crotonase-like"/>
    <property type="match status" value="1"/>
</dbReference>
<dbReference type="PANTHER" id="PTHR43602:SF1">
    <property type="entry name" value="ENOYL-COA HYDRATASE DOMAIN-CONTAINING PROTEIN 3, MITOCHONDRIAL"/>
    <property type="match status" value="1"/>
</dbReference>
<dbReference type="AlphaFoldDB" id="A0A6J7EZ06"/>
<dbReference type="InterPro" id="IPR014748">
    <property type="entry name" value="Enoyl-CoA_hydra_C"/>
</dbReference>
<keyword evidence="4" id="KW-0443">Lipid metabolism</keyword>
<keyword evidence="3" id="KW-0809">Transit peptide</keyword>
<evidence type="ECO:0000256" key="7">
    <source>
        <dbReference type="ARBA" id="ARBA00040545"/>
    </source>
</evidence>
<keyword evidence="5" id="KW-0496">Mitochondrion</keyword>
<evidence type="ECO:0000256" key="1">
    <source>
        <dbReference type="ARBA" id="ARBA00004173"/>
    </source>
</evidence>
<dbReference type="InterPro" id="IPR001753">
    <property type="entry name" value="Enoyl-CoA_hydra/iso"/>
</dbReference>
<evidence type="ECO:0000256" key="4">
    <source>
        <dbReference type="ARBA" id="ARBA00023098"/>
    </source>
</evidence>
<dbReference type="PANTHER" id="PTHR43602">
    <property type="match status" value="1"/>
</dbReference>
<name>A0A6J7EZ06_9ZZZZ</name>
<dbReference type="SUPFAM" id="SSF52096">
    <property type="entry name" value="ClpP/crotonase"/>
    <property type="match status" value="1"/>
</dbReference>
<keyword evidence="2" id="KW-0276">Fatty acid metabolism</keyword>